<dbReference type="Pfam" id="PF09939">
    <property type="entry name" value="DUF2171"/>
    <property type="match status" value="1"/>
</dbReference>
<name>A0A3G8YIW1_9DEIO</name>
<dbReference type="OrthoDB" id="71166at2"/>
<dbReference type="AlphaFoldDB" id="A0A3G8YIW1"/>
<organism evidence="1 2">
    <name type="scientific">Deinococcus psychrotolerans</name>
    <dbReference type="NCBI Taxonomy" id="2489213"/>
    <lineage>
        <taxon>Bacteria</taxon>
        <taxon>Thermotogati</taxon>
        <taxon>Deinococcota</taxon>
        <taxon>Deinococci</taxon>
        <taxon>Deinococcales</taxon>
        <taxon>Deinococcaceae</taxon>
        <taxon>Deinococcus</taxon>
    </lineage>
</organism>
<keyword evidence="2" id="KW-1185">Reference proteome</keyword>
<dbReference type="RefSeq" id="WP_124873622.1">
    <property type="nucleotide sequence ID" value="NZ_CP034184.1"/>
</dbReference>
<evidence type="ECO:0000313" key="2">
    <source>
        <dbReference type="Proteomes" id="UP000276417"/>
    </source>
</evidence>
<dbReference type="Proteomes" id="UP000276417">
    <property type="component" value="Chromosome 2"/>
</dbReference>
<dbReference type="KEGG" id="dph:EHF33_15000"/>
<proteinExistence type="predicted"/>
<reference evidence="1 2" key="1">
    <citation type="submission" date="2018-11" db="EMBL/GenBank/DDBJ databases">
        <title>Deinococcus shelandsis sp. nov., isolated from South Shetland Islands soil of Antarctica.</title>
        <authorList>
            <person name="Tian J."/>
        </authorList>
    </citation>
    <scope>NUCLEOTIDE SEQUENCE [LARGE SCALE GENOMIC DNA]</scope>
    <source>
        <strain evidence="1 2">S14-83T</strain>
    </source>
</reference>
<sequence length="93" mass="10294">MNSLSHNKSGHIKDGMLVQAGDGNEAIYLGRVAGLKKNFIKLRRRDAPDGKRRYIPRSWVDGIVGRQVHLSRSPSTAKTGWLTKAELKAWPAG</sequence>
<protein>
    <submittedName>
        <fullName evidence="1">DUF2171 domain-containing protein</fullName>
    </submittedName>
</protein>
<dbReference type="InterPro" id="IPR018684">
    <property type="entry name" value="DUF2171"/>
</dbReference>
<accession>A0A3G8YIW1</accession>
<dbReference type="EMBL" id="CP034184">
    <property type="protein sequence ID" value="AZI44207.1"/>
    <property type="molecule type" value="Genomic_DNA"/>
</dbReference>
<gene>
    <name evidence="1" type="ORF">EHF33_15000</name>
</gene>
<evidence type="ECO:0000313" key="1">
    <source>
        <dbReference type="EMBL" id="AZI44207.1"/>
    </source>
</evidence>